<dbReference type="Proteomes" id="UP000271098">
    <property type="component" value="Unassembled WGS sequence"/>
</dbReference>
<protein>
    <submittedName>
        <fullName evidence="3">RGS domain-containing protein</fullName>
    </submittedName>
</protein>
<evidence type="ECO:0000313" key="2">
    <source>
        <dbReference type="Proteomes" id="UP000271098"/>
    </source>
</evidence>
<accession>A0A183EGM5</accession>
<proteinExistence type="predicted"/>
<dbReference type="AlphaFoldDB" id="A0A183EGM5"/>
<sequence length="97" mass="11436">PCVFYQRPRFRRLPVDAFSSCARHLNDTGKSPSTSVELKTEDSQKDLPSNEQLFYVDWLTDLLVPKFLSDRALYVKFMQLCTKDIVYDDQIFNRHTE</sequence>
<reference evidence="3" key="1">
    <citation type="submission" date="2016-06" db="UniProtKB">
        <authorList>
            <consortium name="WormBaseParasite"/>
        </authorList>
    </citation>
    <scope>IDENTIFICATION</scope>
</reference>
<gene>
    <name evidence="1" type="ORF">GPUH_LOCUS20116</name>
</gene>
<keyword evidence="2" id="KW-1185">Reference proteome</keyword>
<evidence type="ECO:0000313" key="1">
    <source>
        <dbReference type="EMBL" id="VDN35339.1"/>
    </source>
</evidence>
<organism evidence="3">
    <name type="scientific">Gongylonema pulchrum</name>
    <dbReference type="NCBI Taxonomy" id="637853"/>
    <lineage>
        <taxon>Eukaryota</taxon>
        <taxon>Metazoa</taxon>
        <taxon>Ecdysozoa</taxon>
        <taxon>Nematoda</taxon>
        <taxon>Chromadorea</taxon>
        <taxon>Rhabditida</taxon>
        <taxon>Spirurina</taxon>
        <taxon>Spiruromorpha</taxon>
        <taxon>Spiruroidea</taxon>
        <taxon>Gongylonematidae</taxon>
        <taxon>Gongylonema</taxon>
    </lineage>
</organism>
<reference evidence="1 2" key="2">
    <citation type="submission" date="2018-11" db="EMBL/GenBank/DDBJ databases">
        <authorList>
            <consortium name="Pathogen Informatics"/>
        </authorList>
    </citation>
    <scope>NUCLEOTIDE SEQUENCE [LARGE SCALE GENOMIC DNA]</scope>
</reference>
<evidence type="ECO:0000313" key="3">
    <source>
        <dbReference type="WBParaSite" id="GPUH_0002014101-mRNA-1"/>
    </source>
</evidence>
<dbReference type="EMBL" id="UYRT01089795">
    <property type="protein sequence ID" value="VDN35339.1"/>
    <property type="molecule type" value="Genomic_DNA"/>
</dbReference>
<dbReference type="WBParaSite" id="GPUH_0002014101-mRNA-1">
    <property type="protein sequence ID" value="GPUH_0002014101-mRNA-1"/>
    <property type="gene ID" value="GPUH_0002014101"/>
</dbReference>
<dbReference type="OrthoDB" id="10461470at2759"/>
<name>A0A183EGM5_9BILA</name>